<dbReference type="Proteomes" id="UP000316238">
    <property type="component" value="Unassembled WGS sequence"/>
</dbReference>
<accession>A0A521FZE2</accession>
<evidence type="ECO:0000256" key="1">
    <source>
        <dbReference type="ARBA" id="ARBA00038283"/>
    </source>
</evidence>
<dbReference type="InterPro" id="IPR000525">
    <property type="entry name" value="Initiator_Rep_WH1"/>
</dbReference>
<dbReference type="InterPro" id="IPR036388">
    <property type="entry name" value="WH-like_DNA-bd_sf"/>
</dbReference>
<protein>
    <submittedName>
        <fullName evidence="3">Initiator Replication protein</fullName>
    </submittedName>
</protein>
<name>A0A521FZE2_9BACT</name>
<dbReference type="Pfam" id="PF01051">
    <property type="entry name" value="Rep3_N"/>
    <property type="match status" value="1"/>
</dbReference>
<dbReference type="GO" id="GO:0006270">
    <property type="term" value="P:DNA replication initiation"/>
    <property type="evidence" value="ECO:0007669"/>
    <property type="project" value="InterPro"/>
</dbReference>
<dbReference type="Gene3D" id="1.10.10.10">
    <property type="entry name" value="Winged helix-like DNA-binding domain superfamily/Winged helix DNA-binding domain"/>
    <property type="match status" value="2"/>
</dbReference>
<dbReference type="AlphaFoldDB" id="A0A521FZE2"/>
<dbReference type="SUPFAM" id="SSF46785">
    <property type="entry name" value="Winged helix' DNA-binding domain"/>
    <property type="match status" value="2"/>
</dbReference>
<organism evidence="3 4">
    <name type="scientific">Candidatus Electronema aureum</name>
    <dbReference type="NCBI Taxonomy" id="2005002"/>
    <lineage>
        <taxon>Bacteria</taxon>
        <taxon>Pseudomonadati</taxon>
        <taxon>Thermodesulfobacteriota</taxon>
        <taxon>Desulfobulbia</taxon>
        <taxon>Desulfobulbales</taxon>
        <taxon>Desulfobulbaceae</taxon>
        <taxon>Candidatus Electronema</taxon>
    </lineage>
</organism>
<comment type="similarity">
    <text evidence="1">Belongs to the initiator RepB protein family.</text>
</comment>
<dbReference type="EMBL" id="NQJD01000038">
    <property type="protein sequence ID" value="TAA74132.1"/>
    <property type="molecule type" value="Genomic_DNA"/>
</dbReference>
<proteinExistence type="inferred from homology"/>
<feature type="domain" description="Initiator Rep protein WH1" evidence="2">
    <location>
        <begin position="11"/>
        <end position="152"/>
    </location>
</feature>
<sequence length="360" mass="42639">MKNKKPDHNSIVAKSNDLVTKLAKFDLPELRLIAYCLAHYDSRKPENRTFTAKITDLVKYFLWMRIVAYTVIYNAMLELNNKPLVFDKGNERHFWNWFSGFIYKRGKGEFEFRINPDIQPYLLELKDCFSIYRLADVYQFKSAYTWKLYENLNRWKKNCSWYVEIKVLKAYLGADKKYSRFNSFRERILDPAIEEINEKSDLNVGYEKEIDRNSVVALKFFLFRKPTDDIIEIDNPENILSKMLLVCGIKNNIADSYIKKICELNKENHFIKKVPEIRARWNEKKGLLPKYMLGGINKEIEQINLDVIQEGLPEYHESLSCWHNKKLKKEICKVRERGIAGNRKKCQICLEKIPVATFGV</sequence>
<dbReference type="GO" id="GO:0003887">
    <property type="term" value="F:DNA-directed DNA polymerase activity"/>
    <property type="evidence" value="ECO:0007669"/>
    <property type="project" value="InterPro"/>
</dbReference>
<evidence type="ECO:0000313" key="4">
    <source>
        <dbReference type="Proteomes" id="UP000316238"/>
    </source>
</evidence>
<evidence type="ECO:0000259" key="2">
    <source>
        <dbReference type="Pfam" id="PF01051"/>
    </source>
</evidence>
<evidence type="ECO:0000313" key="3">
    <source>
        <dbReference type="EMBL" id="TAA74132.1"/>
    </source>
</evidence>
<comment type="caution">
    <text evidence="3">The sequence shown here is derived from an EMBL/GenBank/DDBJ whole genome shotgun (WGS) entry which is preliminary data.</text>
</comment>
<keyword evidence="4" id="KW-1185">Reference proteome</keyword>
<reference evidence="3" key="1">
    <citation type="submission" date="2017-07" db="EMBL/GenBank/DDBJ databases">
        <title>The cable genome - Insights into the physiology and evolution of filamentous bacteria capable of sulfide oxidation via long distance electron transfer.</title>
        <authorList>
            <person name="Thorup C."/>
            <person name="Bjerg J.T."/>
            <person name="Schreiber L."/>
            <person name="Nielsen L.P."/>
            <person name="Kjeldsen K.U."/>
            <person name="Boesen T."/>
            <person name="Boggild A."/>
            <person name="Meysman F."/>
            <person name="Geelhoed J."/>
            <person name="Schramm A."/>
        </authorList>
    </citation>
    <scope>NUCLEOTIDE SEQUENCE [LARGE SCALE GENOMIC DNA]</scope>
    <source>
        <strain evidence="3">GS</strain>
    </source>
</reference>
<gene>
    <name evidence="3" type="ORF">CDV28_1386</name>
</gene>
<dbReference type="Pfam" id="PF21205">
    <property type="entry name" value="Rep3_C"/>
    <property type="match status" value="1"/>
</dbReference>
<dbReference type="InterPro" id="IPR036390">
    <property type="entry name" value="WH_DNA-bd_sf"/>
</dbReference>